<organism evidence="1 2">
    <name type="scientific">Paraburkholderia silvatlantica</name>
    <dbReference type="NCBI Taxonomy" id="321895"/>
    <lineage>
        <taxon>Bacteria</taxon>
        <taxon>Pseudomonadati</taxon>
        <taxon>Pseudomonadota</taxon>
        <taxon>Betaproteobacteria</taxon>
        <taxon>Burkholderiales</taxon>
        <taxon>Burkholderiaceae</taxon>
        <taxon>Paraburkholderia</taxon>
    </lineage>
</organism>
<reference evidence="1 2" key="1">
    <citation type="submission" date="2018-06" db="EMBL/GenBank/DDBJ databases">
        <title>Genomic Encyclopedia of Type Strains, Phase IV (KMG-V): Genome sequencing to study the core and pangenomes of soil and plant-associated prokaryotes.</title>
        <authorList>
            <person name="Whitman W."/>
        </authorList>
    </citation>
    <scope>NUCLEOTIDE SEQUENCE [LARGE SCALE GENOMIC DNA]</scope>
    <source>
        <strain evidence="1 2">SRCL-318</strain>
    </source>
</reference>
<evidence type="ECO:0000313" key="1">
    <source>
        <dbReference type="EMBL" id="PYE15736.1"/>
    </source>
</evidence>
<sequence length="140" mass="15441">MSGLDTSRFVVFDVSAFPVVTVNNDAIVTGYGKRWTSEMDALIALGNPFAIVYRGAITDESAEDYAQRGQWLVRNRAVVARLCRVLVVVEPDERLREQARVRGRVMAKAFGVPHRAVATVEEAADILFYRVRDAGPTGSP</sequence>
<proteinExistence type="predicted"/>
<comment type="caution">
    <text evidence="1">The sequence shown here is derived from an EMBL/GenBank/DDBJ whole genome shotgun (WGS) entry which is preliminary data.</text>
</comment>
<dbReference type="EMBL" id="QJSQ01000032">
    <property type="protein sequence ID" value="PYE15736.1"/>
    <property type="molecule type" value="Genomic_DNA"/>
</dbReference>
<dbReference type="Proteomes" id="UP000247772">
    <property type="component" value="Unassembled WGS sequence"/>
</dbReference>
<dbReference type="OrthoDB" id="8941979at2"/>
<gene>
    <name evidence="1" type="ORF">C7410_13248</name>
</gene>
<accession>A0A2V4TKX5</accession>
<evidence type="ECO:0000313" key="2">
    <source>
        <dbReference type="Proteomes" id="UP000247772"/>
    </source>
</evidence>
<dbReference type="AlphaFoldDB" id="A0A2V4TKX5"/>
<name>A0A2V4TKX5_9BURK</name>
<dbReference type="RefSeq" id="WP_110857195.1">
    <property type="nucleotide sequence ID" value="NZ_QJSQ01000032.1"/>
</dbReference>
<protein>
    <submittedName>
        <fullName evidence="1">Uncharacterized protein</fullName>
    </submittedName>
</protein>